<dbReference type="Proteomes" id="UP000379480">
    <property type="component" value="Unassembled WGS sequence"/>
</dbReference>
<feature type="domain" description="Serine aminopeptidase S33" evidence="1">
    <location>
        <begin position="93"/>
        <end position="169"/>
    </location>
</feature>
<protein>
    <recommendedName>
        <fullName evidence="1">Serine aminopeptidase S33 domain-containing protein</fullName>
    </recommendedName>
</protein>
<proteinExistence type="predicted"/>
<accession>A0A5E7ECC0</accession>
<gene>
    <name evidence="2" type="ORF">PS723_04467</name>
</gene>
<dbReference type="Pfam" id="PF12146">
    <property type="entry name" value="Hydrolase_4"/>
    <property type="match status" value="1"/>
</dbReference>
<dbReference type="Gene3D" id="3.40.50.1820">
    <property type="entry name" value="alpha/beta hydrolase"/>
    <property type="match status" value="1"/>
</dbReference>
<evidence type="ECO:0000313" key="2">
    <source>
        <dbReference type="EMBL" id="VVO24289.1"/>
    </source>
</evidence>
<dbReference type="RefSeq" id="WP_150805778.1">
    <property type="nucleotide sequence ID" value="NZ_CABVHY010000024.1"/>
</dbReference>
<evidence type="ECO:0000313" key="3">
    <source>
        <dbReference type="Proteomes" id="UP000379480"/>
    </source>
</evidence>
<name>A0A5E7ECC0_PSEFL</name>
<dbReference type="OrthoDB" id="9798884at2"/>
<dbReference type="PANTHER" id="PTHR12277">
    <property type="entry name" value="ALPHA/BETA HYDROLASE DOMAIN-CONTAINING PROTEIN"/>
    <property type="match status" value="1"/>
</dbReference>
<dbReference type="InterPro" id="IPR029058">
    <property type="entry name" value="AB_hydrolase_fold"/>
</dbReference>
<evidence type="ECO:0000259" key="1">
    <source>
        <dbReference type="Pfam" id="PF12146"/>
    </source>
</evidence>
<reference evidence="2 3" key="1">
    <citation type="submission" date="2019-09" db="EMBL/GenBank/DDBJ databases">
        <authorList>
            <person name="Chandra G."/>
            <person name="Truman W A."/>
        </authorList>
    </citation>
    <scope>NUCLEOTIDE SEQUENCE [LARGE SCALE GENOMIC DNA]</scope>
    <source>
        <strain evidence="2">PS723</strain>
    </source>
</reference>
<dbReference type="EMBL" id="CABVHY010000024">
    <property type="protein sequence ID" value="VVO24289.1"/>
    <property type="molecule type" value="Genomic_DNA"/>
</dbReference>
<dbReference type="SUPFAM" id="SSF53474">
    <property type="entry name" value="alpha/beta-Hydrolases"/>
    <property type="match status" value="1"/>
</dbReference>
<dbReference type="AlphaFoldDB" id="A0A5E7ECC0"/>
<sequence length="254" mass="27700">MPRTVVLLLAVITALYLGLCVALFVFQRALIYFPQPRAPGISATILTLPVADAQVLVSTRPHDGPDALIYFGGNAEDVSRNLPEFSQAFPNQAIYLLHYRGFGGSSGSPSEEALERDALALFDRVHAEHPNTVIVGRSLGTGVAIHLANQRPASRLILITPYSSLEDLAAIKMPFFPVRWLLKDKFESSKYAPRIRIPTLLIAAEHDEIIPRANTEKLYAQFSPGVASLKVIAGADHNSISQSPEYLKLLASGM</sequence>
<dbReference type="PANTHER" id="PTHR12277:SF81">
    <property type="entry name" value="PROTEIN ABHD13"/>
    <property type="match status" value="1"/>
</dbReference>
<organism evidence="2 3">
    <name type="scientific">Pseudomonas fluorescens</name>
    <dbReference type="NCBI Taxonomy" id="294"/>
    <lineage>
        <taxon>Bacteria</taxon>
        <taxon>Pseudomonadati</taxon>
        <taxon>Pseudomonadota</taxon>
        <taxon>Gammaproteobacteria</taxon>
        <taxon>Pseudomonadales</taxon>
        <taxon>Pseudomonadaceae</taxon>
        <taxon>Pseudomonas</taxon>
    </lineage>
</organism>
<dbReference type="InterPro" id="IPR022742">
    <property type="entry name" value="Hydrolase_4"/>
</dbReference>